<dbReference type="RefSeq" id="WP_140964339.1">
    <property type="nucleotide sequence ID" value="NZ_VEVQ02000018.1"/>
</dbReference>
<protein>
    <submittedName>
        <fullName evidence="1">Uncharacterized protein</fullName>
    </submittedName>
</protein>
<accession>A0ABX0IW84</accession>
<reference evidence="1" key="1">
    <citation type="submission" date="2019-05" db="EMBL/GenBank/DDBJ databases">
        <authorList>
            <person name="Lianzixin W."/>
        </authorList>
    </citation>
    <scope>NUCLEOTIDE SEQUENCE</scope>
    <source>
        <strain evidence="1">EC11</strain>
    </source>
</reference>
<keyword evidence="2" id="KW-1185">Reference proteome</keyword>
<organism evidence="1 2">
    <name type="scientific">Flavobacterium jejuense</name>
    <dbReference type="NCBI Taxonomy" id="1544455"/>
    <lineage>
        <taxon>Bacteria</taxon>
        <taxon>Pseudomonadati</taxon>
        <taxon>Bacteroidota</taxon>
        <taxon>Flavobacteriia</taxon>
        <taxon>Flavobacteriales</taxon>
        <taxon>Flavobacteriaceae</taxon>
        <taxon>Flavobacterium</taxon>
    </lineage>
</organism>
<evidence type="ECO:0000313" key="2">
    <source>
        <dbReference type="Proteomes" id="UP000817854"/>
    </source>
</evidence>
<proteinExistence type="predicted"/>
<gene>
    <name evidence="1" type="ORF">FIA58_019305</name>
</gene>
<reference evidence="1" key="2">
    <citation type="submission" date="2020-02" db="EMBL/GenBank/DDBJ databases">
        <title>Flavobacterium profundi sp. nov., isolated from a deep-sea seamount.</title>
        <authorList>
            <person name="Zhang D.-C."/>
        </authorList>
    </citation>
    <scope>NUCLEOTIDE SEQUENCE</scope>
    <source>
        <strain evidence="1">EC11</strain>
    </source>
</reference>
<sequence length="126" mass="14931">MRNLKINILNEEGKLIGFQVDREIMNGLYITFDFTKVEKNYQNFKVDYKEPKESEFASVTLNMDDITILSTKLDADNHVQFVIEENMSLKKLRKVPENVIPMDFKKTIRTAYKKYYENTTYRDIAS</sequence>
<dbReference type="Proteomes" id="UP000817854">
    <property type="component" value="Unassembled WGS sequence"/>
</dbReference>
<evidence type="ECO:0000313" key="1">
    <source>
        <dbReference type="EMBL" id="NHN27831.1"/>
    </source>
</evidence>
<comment type="caution">
    <text evidence="1">The sequence shown here is derived from an EMBL/GenBank/DDBJ whole genome shotgun (WGS) entry which is preliminary data.</text>
</comment>
<dbReference type="EMBL" id="VEVQ02000018">
    <property type="protein sequence ID" value="NHN27831.1"/>
    <property type="molecule type" value="Genomic_DNA"/>
</dbReference>
<name>A0ABX0IW84_9FLAO</name>